<proteinExistence type="predicted"/>
<dbReference type="Proteomes" id="UP000565441">
    <property type="component" value="Unassembled WGS sequence"/>
</dbReference>
<reference evidence="1 2" key="1">
    <citation type="journal article" date="2020" name="ISME J.">
        <title>Uncovering the hidden diversity of litter-decomposition mechanisms in mushroom-forming fungi.</title>
        <authorList>
            <person name="Floudas D."/>
            <person name="Bentzer J."/>
            <person name="Ahren D."/>
            <person name="Johansson T."/>
            <person name="Persson P."/>
            <person name="Tunlid A."/>
        </authorList>
    </citation>
    <scope>NUCLEOTIDE SEQUENCE [LARGE SCALE GENOMIC DNA]</scope>
    <source>
        <strain evidence="1 2">CBS 661.87</strain>
    </source>
</reference>
<accession>A0A8H5HMN6</accession>
<evidence type="ECO:0000313" key="1">
    <source>
        <dbReference type="EMBL" id="KAF5385901.1"/>
    </source>
</evidence>
<dbReference type="OrthoDB" id="2802356at2759"/>
<sequence length="348" mass="37386">MSNRSLFDHAWSRVRDHTSMGAGPIAAGVGTHEARHWHRRAYGGIGELSRMLPAEIGHAAAYEAYRTWIHNSSIYEPLSGDTHRQREGLIGLAVAEATRLLPYANRHLDNYARMAASEAAAATASIIFYQGREDRDYRRSRSRTRHGSGSSYGDPYAYDDALVLPGHRSHSRHRSRSHSRAPIIQIRGGGSPMPGGYPGSGYAPSMHPGVPASYGGQSSSYGSYPGSSMPMNLATPYPQTAVPMGMAGSYQGSTMPVGMPLNASHRGRSTSMSYGQSPYMGATMSAGGIIVHPAGAARGVSRRTAIIIPKTTQDTELSPDLSDELSTTYAILEWSNILHAIIAKTNNG</sequence>
<name>A0A8H5HMN6_9AGAR</name>
<comment type="caution">
    <text evidence="1">The sequence shown here is derived from an EMBL/GenBank/DDBJ whole genome shotgun (WGS) entry which is preliminary data.</text>
</comment>
<dbReference type="AlphaFoldDB" id="A0A8H5HMN6"/>
<dbReference type="EMBL" id="JAACJP010000003">
    <property type="protein sequence ID" value="KAF5385901.1"/>
    <property type="molecule type" value="Genomic_DNA"/>
</dbReference>
<evidence type="ECO:0000313" key="2">
    <source>
        <dbReference type="Proteomes" id="UP000565441"/>
    </source>
</evidence>
<gene>
    <name evidence="1" type="ORF">D9615_002394</name>
</gene>
<protein>
    <submittedName>
        <fullName evidence="1">Uncharacterized protein</fullName>
    </submittedName>
</protein>
<keyword evidence="2" id="KW-1185">Reference proteome</keyword>
<organism evidence="1 2">
    <name type="scientific">Tricholomella constricta</name>
    <dbReference type="NCBI Taxonomy" id="117010"/>
    <lineage>
        <taxon>Eukaryota</taxon>
        <taxon>Fungi</taxon>
        <taxon>Dikarya</taxon>
        <taxon>Basidiomycota</taxon>
        <taxon>Agaricomycotina</taxon>
        <taxon>Agaricomycetes</taxon>
        <taxon>Agaricomycetidae</taxon>
        <taxon>Agaricales</taxon>
        <taxon>Tricholomatineae</taxon>
        <taxon>Lyophyllaceae</taxon>
        <taxon>Tricholomella</taxon>
    </lineage>
</organism>